<reference evidence="1" key="1">
    <citation type="journal article" date="2021" name="Proc. Natl. Acad. Sci. U.S.A.">
        <title>A Catalog of Tens of Thousands of Viruses from Human Metagenomes Reveals Hidden Associations with Chronic Diseases.</title>
        <authorList>
            <person name="Tisza M.J."/>
            <person name="Buck C.B."/>
        </authorList>
    </citation>
    <scope>NUCLEOTIDE SEQUENCE</scope>
    <source>
        <strain evidence="1">Ctlwr10</strain>
    </source>
</reference>
<dbReference type="EMBL" id="BK015575">
    <property type="protein sequence ID" value="DAE14112.1"/>
    <property type="molecule type" value="Genomic_DNA"/>
</dbReference>
<proteinExistence type="predicted"/>
<name>A0A8S5Q500_9CAUD</name>
<organism evidence="1">
    <name type="scientific">Caudovirales sp. ctlwr10</name>
    <dbReference type="NCBI Taxonomy" id="2825771"/>
    <lineage>
        <taxon>Viruses</taxon>
        <taxon>Duplodnaviria</taxon>
        <taxon>Heunggongvirae</taxon>
        <taxon>Uroviricota</taxon>
        <taxon>Caudoviricetes</taxon>
    </lineage>
</organism>
<accession>A0A8S5Q500</accession>
<sequence length="182" mass="19859">MEIASNYEIAAANLAIALQTDTVSAEQRSELHAAIGSSIDKLVDALNMVIVCYNKRMYGGEITPEKAARCVKAEYAAIGLSDVVAYSHFAAAIEMFFARKSLMALTPDEKIARVKAIFDQNGRCSCGRIKDAMNIYCLRLLSHMGVVTADLSFTNCVMREINAITESRKNAAIMPQALVTEL</sequence>
<evidence type="ECO:0000313" key="1">
    <source>
        <dbReference type="EMBL" id="DAE14112.1"/>
    </source>
</evidence>
<protein>
    <submittedName>
        <fullName evidence="1">Uncharacterized protein</fullName>
    </submittedName>
</protein>